<gene>
    <name evidence="7" type="ORF">S12H4_37224</name>
</gene>
<evidence type="ECO:0000256" key="2">
    <source>
        <dbReference type="ARBA" id="ARBA00022840"/>
    </source>
</evidence>
<accession>X1SWW4</accession>
<evidence type="ECO:0000256" key="3">
    <source>
        <dbReference type="SAM" id="Coils"/>
    </source>
</evidence>
<feature type="domain" description="ABC transporter Uup C-terminal" evidence="6">
    <location>
        <begin position="185"/>
        <end position="247"/>
    </location>
</feature>
<feature type="region of interest" description="Disordered" evidence="4">
    <location>
        <begin position="145"/>
        <end position="176"/>
    </location>
</feature>
<protein>
    <submittedName>
        <fullName evidence="7">Uncharacterized protein</fullName>
    </submittedName>
</protein>
<dbReference type="InterPro" id="IPR032524">
    <property type="entry name" value="ABC_tran_C"/>
</dbReference>
<feature type="compositionally biased region" description="Basic and acidic residues" evidence="4">
    <location>
        <begin position="145"/>
        <end position="154"/>
    </location>
</feature>
<dbReference type="GO" id="GO:0016887">
    <property type="term" value="F:ATP hydrolysis activity"/>
    <property type="evidence" value="ECO:0007669"/>
    <property type="project" value="InterPro"/>
</dbReference>
<evidence type="ECO:0000256" key="1">
    <source>
        <dbReference type="ARBA" id="ARBA00022741"/>
    </source>
</evidence>
<evidence type="ECO:0000259" key="6">
    <source>
        <dbReference type="Pfam" id="PF16326"/>
    </source>
</evidence>
<dbReference type="Pfam" id="PF16326">
    <property type="entry name" value="ABC_tran_CTD"/>
    <property type="match status" value="1"/>
</dbReference>
<feature type="domain" description="ABC transporter" evidence="5">
    <location>
        <begin position="1"/>
        <end position="83"/>
    </location>
</feature>
<dbReference type="PANTHER" id="PTHR42855">
    <property type="entry name" value="ABC TRANSPORTER ATP-BINDING SUBUNIT"/>
    <property type="match status" value="1"/>
</dbReference>
<keyword evidence="1" id="KW-0547">Nucleotide-binding</keyword>
<keyword evidence="3" id="KW-0175">Coiled coil</keyword>
<dbReference type="GO" id="GO:0005524">
    <property type="term" value="F:ATP binding"/>
    <property type="evidence" value="ECO:0007669"/>
    <property type="project" value="UniProtKB-KW"/>
</dbReference>
<feature type="compositionally biased region" description="Basic and acidic residues" evidence="4">
    <location>
        <begin position="164"/>
        <end position="175"/>
    </location>
</feature>
<dbReference type="Gene3D" id="1.10.287.380">
    <property type="entry name" value="Valyl-tRNA synthetase, C-terminal domain"/>
    <property type="match status" value="1"/>
</dbReference>
<dbReference type="SUPFAM" id="SSF52540">
    <property type="entry name" value="P-loop containing nucleoside triphosphate hydrolases"/>
    <property type="match status" value="1"/>
</dbReference>
<dbReference type="PANTHER" id="PTHR42855:SF2">
    <property type="entry name" value="DRUG RESISTANCE ABC TRANSPORTER,ATP-BINDING PROTEIN"/>
    <property type="match status" value="1"/>
</dbReference>
<organism evidence="7">
    <name type="scientific">marine sediment metagenome</name>
    <dbReference type="NCBI Taxonomy" id="412755"/>
    <lineage>
        <taxon>unclassified sequences</taxon>
        <taxon>metagenomes</taxon>
        <taxon>ecological metagenomes</taxon>
    </lineage>
</organism>
<evidence type="ECO:0000256" key="4">
    <source>
        <dbReference type="SAM" id="MobiDB-lite"/>
    </source>
</evidence>
<proteinExistence type="predicted"/>
<dbReference type="InterPro" id="IPR037118">
    <property type="entry name" value="Val-tRNA_synth_C_sf"/>
</dbReference>
<dbReference type="Gene3D" id="3.40.50.300">
    <property type="entry name" value="P-loop containing nucleotide triphosphate hydrolases"/>
    <property type="match status" value="1"/>
</dbReference>
<dbReference type="EMBL" id="BARW01022270">
    <property type="protein sequence ID" value="GAI97542.1"/>
    <property type="molecule type" value="Genomic_DNA"/>
</dbReference>
<name>X1SWW4_9ZZZZ</name>
<dbReference type="InterPro" id="IPR027417">
    <property type="entry name" value="P-loop_NTPase"/>
</dbReference>
<feature type="coiled-coil region" evidence="3">
    <location>
        <begin position="181"/>
        <end position="218"/>
    </location>
</feature>
<dbReference type="AlphaFoldDB" id="X1SWW4"/>
<feature type="non-terminal residue" evidence="7">
    <location>
        <position position="1"/>
    </location>
</feature>
<reference evidence="7" key="1">
    <citation type="journal article" date="2014" name="Front. Microbiol.">
        <title>High frequency of phylogenetically diverse reductive dehalogenase-homologous genes in deep subseafloor sedimentary metagenomes.</title>
        <authorList>
            <person name="Kawai M."/>
            <person name="Futagami T."/>
            <person name="Toyoda A."/>
            <person name="Takaki Y."/>
            <person name="Nishi S."/>
            <person name="Hori S."/>
            <person name="Arai W."/>
            <person name="Tsubouchi T."/>
            <person name="Morono Y."/>
            <person name="Uchiyama I."/>
            <person name="Ito T."/>
            <person name="Fujiyama A."/>
            <person name="Inagaki F."/>
            <person name="Takami H."/>
        </authorList>
    </citation>
    <scope>NUCLEOTIDE SEQUENCE</scope>
    <source>
        <strain evidence="7">Expedition CK06-06</strain>
    </source>
</reference>
<dbReference type="InterPro" id="IPR003439">
    <property type="entry name" value="ABC_transporter-like_ATP-bd"/>
</dbReference>
<dbReference type="InterPro" id="IPR051309">
    <property type="entry name" value="ABCF_ATPase"/>
</dbReference>
<evidence type="ECO:0000259" key="5">
    <source>
        <dbReference type="Pfam" id="PF00005"/>
    </source>
</evidence>
<keyword evidence="2" id="KW-0067">ATP-binding</keyword>
<comment type="caution">
    <text evidence="7">The sequence shown here is derived from an EMBL/GenBank/DDBJ whole genome shotgun (WGS) entry which is preliminary data.</text>
</comment>
<dbReference type="Pfam" id="PF00005">
    <property type="entry name" value="ABC_tran"/>
    <property type="match status" value="1"/>
</dbReference>
<evidence type="ECO:0000313" key="7">
    <source>
        <dbReference type="EMBL" id="GAI97542.1"/>
    </source>
</evidence>
<sequence>ISYYAQNMAEELNPDKTVLEMVDEIATSMSGKELRTLLGCFLFTGDDIFKTVSVLSGGEKSRLALARMLITPANLLVLDEPTNHLDMRSKAVLQQSLKNFTGTYIIVSHDRDFLEPLINKVVVLKNGELDFYHGTVDDYLQKCHADRDSSEEKGKKKSTLQPGKEQKKREAEKRQERYRKLKPLKDALSKIEEEIALMEEKKDQIESSFSDRKTYENEKKIQSLNIEHGEIVSRLDSLYDEWTDIEEKIFKII</sequence>